<feature type="region of interest" description="Disordered" evidence="23">
    <location>
        <begin position="140"/>
        <end position="185"/>
    </location>
</feature>
<dbReference type="InterPro" id="IPR001487">
    <property type="entry name" value="Bromodomain"/>
</dbReference>
<evidence type="ECO:0000256" key="17">
    <source>
        <dbReference type="ARBA" id="ARBA00049353"/>
    </source>
</evidence>
<evidence type="ECO:0000256" key="19">
    <source>
        <dbReference type="PIRSR" id="PIRSR010354-50"/>
    </source>
</evidence>
<dbReference type="FunFam" id="3.30.40.10:FF:000071">
    <property type="entry name" value="Histone-lysine N-methyltransferase"/>
    <property type="match status" value="1"/>
</dbReference>
<gene>
    <name evidence="30" type="ORF">QTO34_004216</name>
</gene>
<evidence type="ECO:0000313" key="31">
    <source>
        <dbReference type="Proteomes" id="UP001177744"/>
    </source>
</evidence>
<feature type="compositionally biased region" description="Low complexity" evidence="23">
    <location>
        <begin position="621"/>
        <end position="633"/>
    </location>
</feature>
<dbReference type="FunFam" id="3.30.40.10:FF:000089">
    <property type="entry name" value="Histone-lysine N-methyltransferase"/>
    <property type="match status" value="1"/>
</dbReference>
<proteinExistence type="inferred from homology"/>
<dbReference type="SMART" id="SM00249">
    <property type="entry name" value="PHD"/>
    <property type="match status" value="4"/>
</dbReference>
<dbReference type="InterPro" id="IPR034732">
    <property type="entry name" value="EPHD"/>
</dbReference>
<dbReference type="GO" id="GO:0008270">
    <property type="term" value="F:zinc ion binding"/>
    <property type="evidence" value="ECO:0007669"/>
    <property type="project" value="UniProtKB-KW"/>
</dbReference>
<dbReference type="Gene3D" id="3.30.160.360">
    <property type="match status" value="1"/>
</dbReference>
<feature type="domain" description="SET" evidence="26">
    <location>
        <begin position="3621"/>
        <end position="3737"/>
    </location>
</feature>
<dbReference type="GO" id="GO:0140945">
    <property type="term" value="F:histone H3K4 monomethyltransferase activity"/>
    <property type="evidence" value="ECO:0007669"/>
    <property type="project" value="UniProtKB-EC"/>
</dbReference>
<keyword evidence="10 18" id="KW-0156">Chromatin regulator</keyword>
<dbReference type="GO" id="GO:0035097">
    <property type="term" value="C:histone methyltransferase complex"/>
    <property type="evidence" value="ECO:0007669"/>
    <property type="project" value="InterPro"/>
</dbReference>
<dbReference type="Proteomes" id="UP001177744">
    <property type="component" value="Unassembled WGS sequence"/>
</dbReference>
<feature type="binding site" evidence="20">
    <location>
        <position position="3749"/>
    </location>
    <ligand>
        <name>Zn(2+)</name>
        <dbReference type="ChEBI" id="CHEBI:29105"/>
    </ligand>
</feature>
<feature type="region of interest" description="Disordered" evidence="23">
    <location>
        <begin position="907"/>
        <end position="964"/>
    </location>
</feature>
<feature type="domain" description="CXXC-type" evidence="28">
    <location>
        <begin position="948"/>
        <end position="996"/>
    </location>
</feature>
<feature type="compositionally biased region" description="Polar residues" evidence="23">
    <location>
        <begin position="3016"/>
        <end position="3025"/>
    </location>
</feature>
<feature type="compositionally biased region" description="Basic and acidic residues" evidence="23">
    <location>
        <begin position="1021"/>
        <end position="1033"/>
    </location>
</feature>
<dbReference type="Gene3D" id="2.170.270.10">
    <property type="entry name" value="SET domain"/>
    <property type="match status" value="1"/>
</dbReference>
<dbReference type="InterPro" id="IPR044133">
    <property type="entry name" value="KMT2A_PHD3"/>
</dbReference>
<dbReference type="InterPro" id="IPR047219">
    <property type="entry name" value="KMT2A_2B_SET"/>
</dbReference>
<dbReference type="SMART" id="SM00297">
    <property type="entry name" value="BROMO"/>
    <property type="match status" value="1"/>
</dbReference>
<dbReference type="InterPro" id="IPR001214">
    <property type="entry name" value="SET_dom"/>
</dbReference>
<feature type="region of interest" description="Disordered" evidence="23">
    <location>
        <begin position="839"/>
        <end position="868"/>
    </location>
</feature>
<evidence type="ECO:0000256" key="23">
    <source>
        <dbReference type="SAM" id="MobiDB-lite"/>
    </source>
</evidence>
<feature type="region of interest" description="Disordered" evidence="23">
    <location>
        <begin position="263"/>
        <end position="420"/>
    </location>
</feature>
<evidence type="ECO:0000256" key="20">
    <source>
        <dbReference type="PIRSR" id="PIRSR010354-51"/>
    </source>
</evidence>
<keyword evidence="15 18" id="KW-0804">Transcription</keyword>
<keyword evidence="6 20" id="KW-0479">Metal-binding</keyword>
<dbReference type="InterPro" id="IPR042025">
    <property type="entry name" value="KMT2A_PHD2"/>
</dbReference>
<comment type="catalytic activity">
    <reaction evidence="17">
        <text>L-lysyl(4)-[histone H3] + S-adenosyl-L-methionine = N(6)-methyl-L-lysyl(4)-[histone H3] + S-adenosyl-L-homocysteine + H(+)</text>
        <dbReference type="Rhea" id="RHEA:60264"/>
        <dbReference type="Rhea" id="RHEA-COMP:15543"/>
        <dbReference type="Rhea" id="RHEA-COMP:15547"/>
        <dbReference type="ChEBI" id="CHEBI:15378"/>
        <dbReference type="ChEBI" id="CHEBI:29969"/>
        <dbReference type="ChEBI" id="CHEBI:57856"/>
        <dbReference type="ChEBI" id="CHEBI:59789"/>
        <dbReference type="ChEBI" id="CHEBI:61929"/>
        <dbReference type="EC" id="2.1.1.364"/>
    </reaction>
    <physiologicalReaction direction="left-to-right" evidence="17">
        <dbReference type="Rhea" id="RHEA:60265"/>
    </physiologicalReaction>
</comment>
<evidence type="ECO:0000256" key="13">
    <source>
        <dbReference type="ARBA" id="ARBA00023117"/>
    </source>
</evidence>
<dbReference type="GO" id="GO:0045893">
    <property type="term" value="P:positive regulation of DNA-templated transcription"/>
    <property type="evidence" value="ECO:0007669"/>
    <property type="project" value="TreeGrafter"/>
</dbReference>
<evidence type="ECO:0000259" key="26">
    <source>
        <dbReference type="PROSITE" id="PS50280"/>
    </source>
</evidence>
<dbReference type="CDD" id="cd15588">
    <property type="entry name" value="PHD1_KMT2A"/>
    <property type="match status" value="1"/>
</dbReference>
<feature type="compositionally biased region" description="Low complexity" evidence="23">
    <location>
        <begin position="2333"/>
        <end position="2346"/>
    </location>
</feature>
<evidence type="ECO:0000256" key="7">
    <source>
        <dbReference type="ARBA" id="ARBA00022737"/>
    </source>
</evidence>
<feature type="binding site" evidence="19">
    <location>
        <position position="3675"/>
    </location>
    <ligand>
        <name>S-adenosyl-L-methionine</name>
        <dbReference type="ChEBI" id="CHEBI:59789"/>
    </ligand>
</feature>
<evidence type="ECO:0000256" key="4">
    <source>
        <dbReference type="ARBA" id="ARBA00022679"/>
    </source>
</evidence>
<evidence type="ECO:0000256" key="3">
    <source>
        <dbReference type="ARBA" id="ARBA00022603"/>
    </source>
</evidence>
<evidence type="ECO:0000259" key="25">
    <source>
        <dbReference type="PROSITE" id="PS50016"/>
    </source>
</evidence>
<dbReference type="InterPro" id="IPR003616">
    <property type="entry name" value="Post-SET_dom"/>
</dbReference>
<keyword evidence="4 18" id="KW-0808">Transferase</keyword>
<feature type="compositionally biased region" description="Polar residues" evidence="23">
    <location>
        <begin position="2355"/>
        <end position="2374"/>
    </location>
</feature>
<dbReference type="SMART" id="SM00542">
    <property type="entry name" value="FYRC"/>
    <property type="match status" value="1"/>
</dbReference>
<feature type="compositionally biased region" description="Low complexity" evidence="23">
    <location>
        <begin position="284"/>
        <end position="321"/>
    </location>
</feature>
<feature type="compositionally biased region" description="Polar residues" evidence="23">
    <location>
        <begin position="3350"/>
        <end position="3360"/>
    </location>
</feature>
<dbReference type="PROSITE" id="PS51543">
    <property type="entry name" value="FYRC"/>
    <property type="match status" value="1"/>
</dbReference>
<dbReference type="CDD" id="cd19170">
    <property type="entry name" value="SET_KMT2A_2B"/>
    <property type="match status" value="1"/>
</dbReference>
<dbReference type="Pfam" id="PF02008">
    <property type="entry name" value="zf-CXXC"/>
    <property type="match status" value="1"/>
</dbReference>
<dbReference type="EC" id="2.1.1.364" evidence="18"/>
<dbReference type="Pfam" id="PF00856">
    <property type="entry name" value="SET"/>
    <property type="match status" value="1"/>
</dbReference>
<evidence type="ECO:0000256" key="21">
    <source>
        <dbReference type="PROSITE-ProRule" id="PRU00035"/>
    </source>
</evidence>
<dbReference type="CDD" id="cd15592">
    <property type="entry name" value="PHD3_KMT2A"/>
    <property type="match status" value="1"/>
</dbReference>
<feature type="region of interest" description="Disordered" evidence="23">
    <location>
        <begin position="3577"/>
        <end position="3600"/>
    </location>
</feature>
<evidence type="ECO:0000256" key="18">
    <source>
        <dbReference type="PIRNR" id="PIRNR010354"/>
    </source>
</evidence>
<feature type="region of interest" description="Disordered" evidence="23">
    <location>
        <begin position="540"/>
        <end position="746"/>
    </location>
</feature>
<feature type="compositionally biased region" description="Low complexity" evidence="23">
    <location>
        <begin position="2577"/>
        <end position="2586"/>
    </location>
</feature>
<keyword evidence="12 18" id="KW-0805">Transcription regulation</keyword>
<keyword evidence="2" id="KW-0597">Phosphoprotein</keyword>
<feature type="binding site" evidence="20">
    <location>
        <position position="3756"/>
    </location>
    <ligand>
        <name>Zn(2+)</name>
        <dbReference type="ChEBI" id="CHEBI:29105"/>
    </ligand>
</feature>
<feature type="compositionally biased region" description="Low complexity" evidence="23">
    <location>
        <begin position="21"/>
        <end position="31"/>
    </location>
</feature>
<evidence type="ECO:0000256" key="22">
    <source>
        <dbReference type="PROSITE-ProRule" id="PRU00509"/>
    </source>
</evidence>
<sequence>MLLQMDEQFLGFGSDEEVRVRSPTRSPSAKSSPRKPRGRPRSGCDRNPGLLSDPPVFPPLSKPETKSGDKIKKKDSKSLEKKRGRPPTFPGVKIKITHGKDISESPKGSKEDSLKKIKRTPSATFQQATKIKKLRAGKLSPLKSKFKAGKLQIGRKGPQKVRKDADGAPALAKDDKTVRQSPRRVKPVRIIPSSKRTDATIAKQLLQRAKKGAQKKIEKEAAQLQGRKVKTQVKNIRQFIMPVVSAISSRIIKTPRRFIEDEDYDPPIKIARLEPAPSSRFGAASCGSSEKSSAASQHSSQLSSDSSRSSSPSVDTSTDSQASEEIQGLPEEQSDTPEAHTPLPVSQSPESDRNDRRSRRYSVSERSFGSRTTKKLSALPSAPPPQASASPPPPLLSPPPPLQPAAGLSDPTPWLLPPTIPLASPFLPAPAAPMQGKRKSILREPTFRWTSLKHSRAEPQFFSSAKYAKEGLIRKPVFDNFRPPPLTPEDVGFASGFSAPGAAARLFSPLHAGPRFDVHKRSPLLRAPRFTPSEAHSRIFESVTLPGSRAPAASPGVSSRKRKRKVFSPLRAEPRSPSHSMRTRSGRLSAAELSPLTPPPSVASSLSISAVEKTPRPRKQPGAPAEPFAAGGPTPLFPWFTPGAQADRGRTRDRAPEEPSRDRDAADKTAEKDKSRERDREREKENKRESRKEKRKKGPRFRAAPLCTPRAGCPKRRLSGKRWPAASSAKKATGRKKSSPLDSGPEVAAVTLGDTTAVKTKILIKKGRGNLDKATLDLGPAAPSLEKEKALCLPAPAPGVKHSASSIGSMLAQADKLPMTDKRVASLLKKAKAQLCKIEKSKSLKQTDQPKAQGQESDSSETSVRGPRIKHVCRRAAVALGRKRAVFPDDMPTLSALPWEEREKILSSMGNDDKSSIAGSEDAEPLAPPIKPIKPITRNKAPQEPPVKKGRRSRRCGQCPGCQVPEDCGVCTNCLDKPKFGGRNIKKQCCKMRKCQNLQWMPSKAYLQKQAKAVKKKEKKSKTSEKKESKENSVVKSVVDANQKPLPSAREDPVPKKSNSEPPARKHIEEKSEEGPASAPGPEPKQAPTPASRKSSKQASQPAPAPPHSHPAQRHRGKTSPRQLLASPRRSSPHRRTQVSPEQSKQKKVAPRPSIPVKQKPKEKEKPPPVNKQENAGTLNILSTLSNGSSSKQKVPADGVHRIRVDFKEDCEAENVWEMGGLGILTSLPITPRVVCFLCASSGHVEFVYCQVCCEPFHRFCLEENERPLEDQLENWCCRRCKFCHVCGRQHQATKQLLECNKCRNSYHPECLGPNYPTKPTKKKKVWICTKCVRCKSCGSTTPGKGWDAQWSHDFSLCHDCAKLFAKGNFCPLCDKCYDDDDYESKMMQCGKCDRWVHSKCENLSGTEDEMYEILSNLPESVAYTCVNCTVRHPAEWRLALAKALQVSLKQVLTALLNSRTTSHLLRYRQAAKPPDLNPETEESIPSRSSPEGPDPPVLTEVSKQEDPQPVDLEGVKRKMDQGNYTSVLEFSDDIVKIIQAAINADGGQPELKKANSMVKSFFIRQMERVFPWFSVKKSRFWEPNKVSSNSGMLPNAVLPPSLDHNYAQWQEREDSGHTEQPPLMKKIIPAPKPKGPGEPDSPTPLHPPTPPALSTDRSREDSPELNPPPGIEDNRQCALCLTYGDDSANDAGRLLYIGQNEWTHVNCALWSAEVFEDDDGSLKNVHMAVIRGKQLVLPHCCFPYAFGVASQYRVWCPLWAADSSDPGRMGEKDQVDANSAKSRATVGCCLTSCTSNYHFMCSRAKSCVFLDDKKVYCQRHRDLIKGEVVPENGFEVFRRVFVDFEGISLRRKFLNGLEPENIHMMIGSMTIDCLGILNDLSDCEDKLFPVGYQCSRVYWSTTDARKRCVYTCKIVECRPPAVEPDINSTVEHDENRTIAHSPTSFAGSPTPTTHEIVTVGDPLLSSGLRSIGSRRHSAPSSAPQQSRLRMMSPVRAGSTYSKKSGSSVSAPGTTADLESSAKAADHVLGPLASNTNLRQNTPTASSLQRTVVMMAAKTSHVDGSASSEMKHPSASDLASSSSSLKGEKTKMLSSRSSEGSAHHGAHPGLPKPAPQRPSPPSGEPSVSKMGTFAEFSSVLFSSREALPPPPLHLRGQRNDWDPHPDPTQAGSAPAEGDTEVKALKLSGVSSRSTLLSEHVGSSSRDRRQKGKKSCKETFKEKRSSKSFLEPGQVTAGEEGNLKAEFADEVLPPEFPGQRPCNNVSSDKIGDKVLAAPGVPKAPSVQGEGPATELQTPRKRTVKVTLTPLKMEGESPSRNALKEGSPASSLQIESASPAEPVSASEGPGAGPVAQPSPSGTASQEPPSNSYQTLPVQDRNLMLPDGPKPQEDGSFKRRYPRRSARARSNMFFGLTPLYGVRSYGEEDLPFYSSSTGKKRGKRSAEGQVDGADDLSTSDEDDLYYYNFTRTVIAAGAEERLAAHSLFREEEQCDLPRISQLDGVDDGTESDTSVTATTRKTSQIPKRNGKENGTESLKLDRPEDGEKEHVVKSSVGHKSEPKAENCHSGSRGKTQGQDSLEAQLSSLESSRRVHTSAPADKALLDTYNPELLKSDSDNNNSDDCGNILPSDIMDFVLKNTPSMQALGESPESSSSELLNLGEGLGLDSNREKDMGLFEVFSQQLPTAEPVDSSVSSSISAEEQFELPLELPSDLSVLTTRSPTVPGPNPGRLAVITDAAEKRVAIPEKPVAASEDDPALLSPGVDPAPEGHMTPDRFIQGHMDADLASPPCGTVEQSRGSSQDLTRSSSTPGLQVPASPTVPIQNQKYGPSSAESPGPSQISNAAVQTTPPHLKPPTEKLIVVNQNMQPLYVLQTLPNGVTQKIQLTSSVSSAPSVMEANTSVLGPMGSGLALTTGLNPGLQTPQPLFPPAGKGLLPVSHHQHLHPFPTAAQGSFPPTISSSPPGLLIGVQPSPDPQLLVSEASQRADLSTTVVTPSSGLKKRPISRLQTRKNKKLAPSSTPSNIAPSDVVSNMTLINFTPSQLPNHPNLLDLGSLNTSSHRTVPNIIKRSKSGVMYFEQAPLLPQTVGGPATATGTSTGSQDTGHLASGPGAGLASGSSVLNVVSMQTTTAPTGSASVPGHVTLTNPRLLGAPDTGSISSLLIKASQQGLGIQDTPGALLPSSGIFPQLGSLQTPSTSAMTAASGVCVLPATQTGGLAAASPSRDTEDHYQLQHVSQLLASKAGILPSQRDPEAAPGTQGPSFAQAADAPNSLGLEPKKATSSAGQGRAASPAGSPSSGPQSTSPSAPGPAQPKPKSKRVQLPLDKGNGKKHKVSHLRTSSSEAHVPDQEAPTSSLTSSTGAPAAEAEQQDTAEGEPAAPECGQPPGQMAVLPEVQTTQNPANEQESTDPKAAEEEDGGFSSPLMLWLQQEQKRKESITEKKPKKGLVFEISSDDGFQICAESIEGEWIARAPSAQAYAWKSLTDKVQEARSNARLKQLSFAGVNGLRMLGILHDAVVFLTEQLSGAKHCRNYKFRFHKPEEANEPPLNPHGSARAEVHLRQVSKSAFDMFNFLASKHRQPPEYNPNDEEEEEVQLKSARRATSMDLPMPMRFRHLKRTSKEAVGVYRSPIHGRGLFCKRNIDAGEMVIEYAGNVIRSIQTDKREKYYDSKGIGCYMFRIDDAEVVDATMHGNAARFINHSCEPNCYSRVINVDGQKHIVIFAVRKIYRGEELTYDYKFPIEDASNKLPCNCGAKKCRKFLN</sequence>
<dbReference type="CDD" id="cd05493">
    <property type="entry name" value="Bromo_ALL-1"/>
    <property type="match status" value="1"/>
</dbReference>
<feature type="binding site" evidence="19">
    <location>
        <begin position="3698"/>
        <end position="3699"/>
    </location>
    <ligand>
        <name>S-adenosyl-L-methionine</name>
        <dbReference type="ChEBI" id="CHEBI:59789"/>
    </ligand>
</feature>
<dbReference type="InterPro" id="IPR016569">
    <property type="entry name" value="MeTrfase_trithorax"/>
</dbReference>
<feature type="compositionally biased region" description="Polar residues" evidence="23">
    <location>
        <begin position="2565"/>
        <end position="2576"/>
    </location>
</feature>
<dbReference type="PROSITE" id="PS50868">
    <property type="entry name" value="POST_SET"/>
    <property type="match status" value="1"/>
</dbReference>
<feature type="binding site" evidence="19">
    <location>
        <position position="3633"/>
    </location>
    <ligand>
        <name>S-adenosyl-L-methionine</name>
        <dbReference type="ChEBI" id="CHEBI:59789"/>
    </ligand>
</feature>
<dbReference type="FunFam" id="3.30.160.360:FF:000002">
    <property type="entry name" value="Histone-lysine N-methyltransferase"/>
    <property type="match status" value="1"/>
</dbReference>
<dbReference type="PROSITE" id="PS51058">
    <property type="entry name" value="ZF_CXXC"/>
    <property type="match status" value="1"/>
</dbReference>
<evidence type="ECO:0000256" key="16">
    <source>
        <dbReference type="ARBA" id="ARBA00023242"/>
    </source>
</evidence>
<dbReference type="PANTHER" id="PTHR45838:SF2">
    <property type="entry name" value="HISTONE-LYSINE N-METHYLTRANSFERASE 2A"/>
    <property type="match status" value="1"/>
</dbReference>
<dbReference type="InterPro" id="IPR001965">
    <property type="entry name" value="Znf_PHD"/>
</dbReference>
<feature type="region of interest" description="Disordered" evidence="23">
    <location>
        <begin position="2745"/>
        <end position="2851"/>
    </location>
</feature>
<evidence type="ECO:0000259" key="29">
    <source>
        <dbReference type="PROSITE" id="PS51805"/>
    </source>
</evidence>
<evidence type="ECO:0000259" key="24">
    <source>
        <dbReference type="PROSITE" id="PS50014"/>
    </source>
</evidence>
<feature type="compositionally biased region" description="Basic and acidic residues" evidence="23">
    <location>
        <begin position="647"/>
        <end position="692"/>
    </location>
</feature>
<dbReference type="EMBL" id="JAULJE010000013">
    <property type="protein sequence ID" value="KAK1336409.1"/>
    <property type="molecule type" value="Genomic_DNA"/>
</dbReference>
<feature type="region of interest" description="Disordered" evidence="23">
    <location>
        <begin position="2490"/>
        <end position="2600"/>
    </location>
</feature>
<feature type="compositionally biased region" description="Pro residues" evidence="23">
    <location>
        <begin position="381"/>
        <end position="403"/>
    </location>
</feature>
<dbReference type="InterPro" id="IPR046341">
    <property type="entry name" value="SET_dom_sf"/>
</dbReference>
<feature type="compositionally biased region" description="Polar residues" evidence="23">
    <location>
        <begin position="844"/>
        <end position="863"/>
    </location>
</feature>
<evidence type="ECO:0000256" key="1">
    <source>
        <dbReference type="ARBA" id="ARBA00004123"/>
    </source>
</evidence>
<dbReference type="Pfam" id="PF00628">
    <property type="entry name" value="PHD"/>
    <property type="match status" value="1"/>
</dbReference>
<comment type="similarity">
    <text evidence="18">Belongs to the class V-like SAM-binding methyltransferase superfamily. Histone-lysine methyltransferase family. TRX/MLL subfamily.</text>
</comment>
<keyword evidence="5 18" id="KW-0949">S-adenosyl-L-methionine</keyword>
<keyword evidence="31" id="KW-1185">Reference proteome</keyword>
<feature type="binding site" evidence="20">
    <location>
        <position position="3751"/>
    </location>
    <ligand>
        <name>Zn(2+)</name>
        <dbReference type="ChEBI" id="CHEBI:29105"/>
    </ligand>
</feature>
<feature type="binding site" evidence="19">
    <location>
        <position position="3631"/>
    </location>
    <ligand>
        <name>S-adenosyl-L-methionine</name>
        <dbReference type="ChEBI" id="CHEBI:59789"/>
    </ligand>
</feature>
<dbReference type="InterPro" id="IPR011011">
    <property type="entry name" value="Znf_FYVE_PHD"/>
</dbReference>
<dbReference type="SUPFAM" id="SSF47370">
    <property type="entry name" value="Bromodomain"/>
    <property type="match status" value="1"/>
</dbReference>
<feature type="domain" description="PHD-type" evidence="25">
    <location>
        <begin position="1368"/>
        <end position="1432"/>
    </location>
</feature>
<keyword evidence="9 20" id="KW-0862">Zinc</keyword>
<dbReference type="PROSITE" id="PS50016">
    <property type="entry name" value="ZF_PHD_2"/>
    <property type="match status" value="3"/>
</dbReference>
<organism evidence="30 31">
    <name type="scientific">Cnephaeus nilssonii</name>
    <name type="common">Northern bat</name>
    <name type="synonym">Eptesicus nilssonii</name>
    <dbReference type="NCBI Taxonomy" id="3371016"/>
    <lineage>
        <taxon>Eukaryota</taxon>
        <taxon>Metazoa</taxon>
        <taxon>Chordata</taxon>
        <taxon>Craniata</taxon>
        <taxon>Vertebrata</taxon>
        <taxon>Euteleostomi</taxon>
        <taxon>Mammalia</taxon>
        <taxon>Eutheria</taxon>
        <taxon>Laurasiatheria</taxon>
        <taxon>Chiroptera</taxon>
        <taxon>Yangochiroptera</taxon>
        <taxon>Vespertilionidae</taxon>
        <taxon>Cnephaeus</taxon>
    </lineage>
</organism>
<feature type="compositionally biased region" description="Polar residues" evidence="23">
    <location>
        <begin position="2819"/>
        <end position="2848"/>
    </location>
</feature>
<dbReference type="Gene3D" id="1.20.920.10">
    <property type="entry name" value="Bromodomain-like"/>
    <property type="match status" value="1"/>
</dbReference>
<dbReference type="PIRSF" id="PIRSF010354">
    <property type="entry name" value="Methyltransferase_trithorax"/>
    <property type="match status" value="1"/>
</dbReference>
<feature type="compositionally biased region" description="Polar residues" evidence="23">
    <location>
        <begin position="2188"/>
        <end position="2203"/>
    </location>
</feature>
<feature type="compositionally biased region" description="Acidic residues" evidence="23">
    <location>
        <begin position="2449"/>
        <end position="2458"/>
    </location>
</feature>
<protein>
    <recommendedName>
        <fullName evidence="18">Histone-lysine N-methyltransferase</fullName>
        <ecNumber evidence="18">2.1.1.364</ecNumber>
    </recommendedName>
</protein>
<dbReference type="GO" id="GO:0032259">
    <property type="term" value="P:methylation"/>
    <property type="evidence" value="ECO:0007669"/>
    <property type="project" value="UniProtKB-KW"/>
</dbReference>
<comment type="catalytic activity">
    <reaction evidence="18">
        <text>N(6)-methyl-L-lysyl(4)-[histone H3] + S-adenosyl-L-methionine = N(6),N(6)-dimethyl-L-lysyl(4)-[histone H3] + S-adenosyl-L-homocysteine + H(+)</text>
        <dbReference type="Rhea" id="RHEA:60268"/>
        <dbReference type="Rhea" id="RHEA-COMP:15540"/>
        <dbReference type="Rhea" id="RHEA-COMP:15543"/>
        <dbReference type="ChEBI" id="CHEBI:15378"/>
        <dbReference type="ChEBI" id="CHEBI:57856"/>
        <dbReference type="ChEBI" id="CHEBI:59789"/>
        <dbReference type="ChEBI" id="CHEBI:61929"/>
        <dbReference type="ChEBI" id="CHEBI:61976"/>
    </reaction>
</comment>
<feature type="region of interest" description="Disordered" evidence="23">
    <location>
        <begin position="3247"/>
        <end position="3418"/>
    </location>
</feature>
<evidence type="ECO:0000259" key="28">
    <source>
        <dbReference type="PROSITE" id="PS51058"/>
    </source>
</evidence>
<feature type="compositionally biased region" description="Polar residues" evidence="23">
    <location>
        <begin position="2792"/>
        <end position="2810"/>
    </location>
</feature>
<dbReference type="SUPFAM" id="SSF82199">
    <property type="entry name" value="SET domain"/>
    <property type="match status" value="1"/>
</dbReference>
<dbReference type="InterPro" id="IPR013083">
    <property type="entry name" value="Znf_RING/FYVE/PHD"/>
</dbReference>
<feature type="compositionally biased region" description="Pro residues" evidence="23">
    <location>
        <begin position="1631"/>
        <end position="1652"/>
    </location>
</feature>
<feature type="compositionally biased region" description="Low complexity" evidence="23">
    <location>
        <begin position="404"/>
        <end position="413"/>
    </location>
</feature>
<evidence type="ECO:0000259" key="27">
    <source>
        <dbReference type="PROSITE" id="PS50868"/>
    </source>
</evidence>
<feature type="region of interest" description="Disordered" evidence="23">
    <location>
        <begin position="1001"/>
        <end position="1177"/>
    </location>
</feature>
<feature type="domain" description="PHD-type" evidence="25">
    <location>
        <begin position="1233"/>
        <end position="1284"/>
    </location>
</feature>
<feature type="compositionally biased region" description="Basic residues" evidence="23">
    <location>
        <begin position="2998"/>
        <end position="3013"/>
    </location>
</feature>
<feature type="region of interest" description="Disordered" evidence="23">
    <location>
        <begin position="3086"/>
        <end position="3111"/>
    </location>
</feature>
<keyword evidence="16 18" id="KW-0539">Nucleus</keyword>
<evidence type="ECO:0000256" key="5">
    <source>
        <dbReference type="ARBA" id="ARBA00022691"/>
    </source>
</evidence>
<comment type="caution">
    <text evidence="30">The sequence shown here is derived from an EMBL/GenBank/DDBJ whole genome shotgun (WGS) entry which is preliminary data.</text>
</comment>
<dbReference type="InterPro" id="IPR003888">
    <property type="entry name" value="FYrich_N"/>
</dbReference>
<feature type="region of interest" description="Disordered" evidence="23">
    <location>
        <begin position="2425"/>
        <end position="2458"/>
    </location>
</feature>
<feature type="region of interest" description="Disordered" evidence="23">
    <location>
        <begin position="1"/>
        <end position="128"/>
    </location>
</feature>
<feature type="compositionally biased region" description="Low complexity" evidence="23">
    <location>
        <begin position="2075"/>
        <end position="2085"/>
    </location>
</feature>
<feature type="region of interest" description="Disordered" evidence="23">
    <location>
        <begin position="2931"/>
        <end position="2972"/>
    </location>
</feature>
<dbReference type="PROSITE" id="PS50014">
    <property type="entry name" value="BROMODOMAIN_2"/>
    <property type="match status" value="1"/>
</dbReference>
<feature type="region of interest" description="Disordered" evidence="23">
    <location>
        <begin position="1611"/>
        <end position="1674"/>
    </location>
</feature>
<evidence type="ECO:0000256" key="15">
    <source>
        <dbReference type="ARBA" id="ARBA00023163"/>
    </source>
</evidence>
<feature type="domain" description="PHD-type" evidence="29">
    <location>
        <begin position="1675"/>
        <end position="1822"/>
    </location>
</feature>
<evidence type="ECO:0000256" key="10">
    <source>
        <dbReference type="ARBA" id="ARBA00022853"/>
    </source>
</evidence>
<evidence type="ECO:0000256" key="8">
    <source>
        <dbReference type="ARBA" id="ARBA00022771"/>
    </source>
</evidence>
<feature type="region of interest" description="Disordered" evidence="23">
    <location>
        <begin position="1468"/>
        <end position="1518"/>
    </location>
</feature>
<feature type="region of interest" description="Disordered" evidence="23">
    <location>
        <begin position="2147"/>
        <end position="2231"/>
    </location>
</feature>
<evidence type="ECO:0000256" key="14">
    <source>
        <dbReference type="ARBA" id="ARBA00023125"/>
    </source>
</evidence>
<name>A0AA40HSA6_CNENI</name>
<dbReference type="InterPro" id="IPR042023">
    <property type="entry name" value="KMT2A_PHD1"/>
</dbReference>
<dbReference type="SUPFAM" id="SSF57903">
    <property type="entry name" value="FYVE/PHD zinc finger"/>
    <property type="match status" value="2"/>
</dbReference>
<dbReference type="InterPro" id="IPR003889">
    <property type="entry name" value="FYrich_C"/>
</dbReference>
<feature type="compositionally biased region" description="Pro residues" evidence="23">
    <location>
        <begin position="2110"/>
        <end position="2123"/>
    </location>
</feature>
<dbReference type="SMART" id="SM00541">
    <property type="entry name" value="FYRN"/>
    <property type="match status" value="1"/>
</dbReference>
<dbReference type="PROSITE" id="PS51542">
    <property type="entry name" value="FYRN"/>
    <property type="match status" value="1"/>
</dbReference>
<feature type="compositionally biased region" description="Basic and acidic residues" evidence="23">
    <location>
        <begin position="98"/>
        <end position="115"/>
    </location>
</feature>
<comment type="subcellular location">
    <subcellularLocation>
        <location evidence="1 18">Nucleus</location>
    </subcellularLocation>
</comment>
<feature type="region of interest" description="Disordered" evidence="23">
    <location>
        <begin position="2251"/>
        <end position="2401"/>
    </location>
</feature>
<evidence type="ECO:0000256" key="6">
    <source>
        <dbReference type="ARBA" id="ARBA00022723"/>
    </source>
</evidence>
<feature type="domain" description="PHD-type" evidence="25">
    <location>
        <begin position="1281"/>
        <end position="1335"/>
    </location>
</feature>
<feature type="compositionally biased region" description="Basic and acidic residues" evidence="23">
    <location>
        <begin position="63"/>
        <end position="81"/>
    </location>
</feature>
<dbReference type="CDD" id="cd15590">
    <property type="entry name" value="PHD2_KMT2A"/>
    <property type="match status" value="1"/>
</dbReference>
<accession>A0AA40HSA6</accession>
<feature type="region of interest" description="Disordered" evidence="23">
    <location>
        <begin position="1968"/>
        <end position="2022"/>
    </location>
</feature>
<feature type="domain" description="Bromo" evidence="24">
    <location>
        <begin position="1509"/>
        <end position="1553"/>
    </location>
</feature>
<keyword evidence="14" id="KW-0238">DNA-binding</keyword>
<feature type="compositionally biased region" description="Polar residues" evidence="23">
    <location>
        <begin position="1979"/>
        <end position="1988"/>
    </location>
</feature>
<feature type="compositionally biased region" description="Basic and acidic residues" evidence="23">
    <location>
        <begin position="2526"/>
        <end position="2563"/>
    </location>
</feature>
<dbReference type="SMART" id="SM00317">
    <property type="entry name" value="SET"/>
    <property type="match status" value="1"/>
</dbReference>
<dbReference type="PROSITE" id="PS50280">
    <property type="entry name" value="SET"/>
    <property type="match status" value="1"/>
</dbReference>
<dbReference type="FunFam" id="2.170.270.10:FF:000004">
    <property type="entry name" value="Histone-lysine N-methyltransferase"/>
    <property type="match status" value="1"/>
</dbReference>
<evidence type="ECO:0000256" key="11">
    <source>
        <dbReference type="ARBA" id="ARBA00022990"/>
    </source>
</evidence>
<feature type="region of interest" description="Disordered" evidence="23">
    <location>
        <begin position="2988"/>
        <end position="3025"/>
    </location>
</feature>
<dbReference type="InterPro" id="IPR002857">
    <property type="entry name" value="Znf_CXXC"/>
</dbReference>
<feature type="binding site" evidence="19">
    <location>
        <position position="3750"/>
    </location>
    <ligand>
        <name>S-adenosyl-L-methionine</name>
        <dbReference type="ChEBI" id="CHEBI:59789"/>
    </ligand>
</feature>
<feature type="compositionally biased region" description="Polar residues" evidence="23">
    <location>
        <begin position="2949"/>
        <end position="2961"/>
    </location>
</feature>
<reference evidence="30" key="1">
    <citation type="submission" date="2023-06" db="EMBL/GenBank/DDBJ databases">
        <title>Reference genome for the Northern bat (Eptesicus nilssonii), a most northern bat species.</title>
        <authorList>
            <person name="Laine V.N."/>
            <person name="Pulliainen A.T."/>
            <person name="Lilley T.M."/>
        </authorList>
    </citation>
    <scope>NUCLEOTIDE SEQUENCE</scope>
    <source>
        <strain evidence="30">BLF_Eptnil</strain>
        <tissue evidence="30">Kidney</tissue>
    </source>
</reference>
<dbReference type="Pfam" id="PF05965">
    <property type="entry name" value="FYRC"/>
    <property type="match status" value="1"/>
</dbReference>
<feature type="compositionally biased region" description="Basic and acidic residues" evidence="23">
    <location>
        <begin position="2214"/>
        <end position="2224"/>
    </location>
</feature>
<keyword evidence="7" id="KW-0677">Repeat</keyword>
<feature type="compositionally biased region" description="Polar residues" evidence="23">
    <location>
        <begin position="2508"/>
        <end position="2523"/>
    </location>
</feature>
<feature type="compositionally biased region" description="Basic and acidic residues" evidence="23">
    <location>
        <begin position="1049"/>
        <end position="1074"/>
    </location>
</feature>
<dbReference type="InterPro" id="IPR036427">
    <property type="entry name" value="Bromodomain-like_sf"/>
</dbReference>
<feature type="domain" description="Post-SET" evidence="27">
    <location>
        <begin position="3745"/>
        <end position="3761"/>
    </location>
</feature>
<dbReference type="GO" id="GO:0003677">
    <property type="term" value="F:DNA binding"/>
    <property type="evidence" value="ECO:0007669"/>
    <property type="project" value="UniProtKB-KW"/>
</dbReference>
<keyword evidence="3 18" id="KW-0489">Methyltransferase</keyword>
<keyword evidence="13 21" id="KW-0103">Bromodomain</keyword>
<evidence type="ECO:0000256" key="2">
    <source>
        <dbReference type="ARBA" id="ARBA00022553"/>
    </source>
</evidence>
<feature type="compositionally biased region" description="Basic and acidic residues" evidence="23">
    <location>
        <begin position="161"/>
        <end position="178"/>
    </location>
</feature>
<evidence type="ECO:0000256" key="12">
    <source>
        <dbReference type="ARBA" id="ARBA00023015"/>
    </source>
</evidence>
<feature type="region of interest" description="Disordered" evidence="23">
    <location>
        <begin position="2059"/>
        <end position="2129"/>
    </location>
</feature>
<dbReference type="Pfam" id="PF05964">
    <property type="entry name" value="FYRN"/>
    <property type="match status" value="1"/>
</dbReference>
<feature type="compositionally biased region" description="Low complexity" evidence="23">
    <location>
        <begin position="1998"/>
        <end position="2010"/>
    </location>
</feature>
<dbReference type="InterPro" id="IPR019787">
    <property type="entry name" value="Znf_PHD-finger"/>
</dbReference>
<evidence type="ECO:0000256" key="9">
    <source>
        <dbReference type="ARBA" id="ARBA00022833"/>
    </source>
</evidence>
<feature type="binding site" evidence="20">
    <location>
        <position position="3701"/>
    </location>
    <ligand>
        <name>Zn(2+)</name>
        <dbReference type="ChEBI" id="CHEBI:29105"/>
    </ligand>
</feature>
<feature type="compositionally biased region" description="Polar residues" evidence="23">
    <location>
        <begin position="3394"/>
        <end position="3404"/>
    </location>
</feature>
<dbReference type="PANTHER" id="PTHR45838">
    <property type="entry name" value="HISTONE-LYSINE-N-METHYLTRANSFERASE 2 KMT2 FAMILY MEMBER"/>
    <property type="match status" value="1"/>
</dbReference>
<keyword evidence="8 22" id="KW-0863">Zinc-finger</keyword>
<dbReference type="SMART" id="SM00508">
    <property type="entry name" value="PostSET"/>
    <property type="match status" value="1"/>
</dbReference>
<evidence type="ECO:0000313" key="30">
    <source>
        <dbReference type="EMBL" id="KAK1336409.1"/>
    </source>
</evidence>
<keyword evidence="11" id="KW-0007">Acetylation</keyword>
<dbReference type="PROSITE" id="PS51805">
    <property type="entry name" value="EPHD"/>
    <property type="match status" value="1"/>
</dbReference>
<feature type="compositionally biased region" description="Low complexity" evidence="23">
    <location>
        <begin position="3281"/>
        <end position="3305"/>
    </location>
</feature>
<dbReference type="Gene3D" id="3.30.40.10">
    <property type="entry name" value="Zinc/RING finger domain, C3HC4 (zinc finger)"/>
    <property type="match status" value="4"/>
</dbReference>